<dbReference type="Gene3D" id="1.20.210.10">
    <property type="entry name" value="Cytochrome c oxidase-like, subunit I domain"/>
    <property type="match status" value="1"/>
</dbReference>
<reference evidence="2 3" key="2">
    <citation type="journal article" date="2021" name="Int. J. Syst. Evol. Microbiol.">
        <title>Roseibium litorale sp. nov., isolated from a tidal flat sediment and proposal for the reclassification of Labrenzia polysiphoniae as Roseibium polysiphoniae comb. nov.</title>
        <authorList>
            <person name="Liu Y."/>
            <person name="Pei T."/>
            <person name="Du J."/>
            <person name="Chao M."/>
            <person name="Deng M.R."/>
            <person name="Zhu H."/>
        </authorList>
    </citation>
    <scope>NUCLEOTIDE SEQUENCE [LARGE SCALE GENOMIC DNA]</scope>
    <source>
        <strain evidence="2 3">4C16A</strain>
    </source>
</reference>
<organism evidence="2 3">
    <name type="scientific">Roseibium litorale</name>
    <dbReference type="NCBI Taxonomy" id="2803841"/>
    <lineage>
        <taxon>Bacteria</taxon>
        <taxon>Pseudomonadati</taxon>
        <taxon>Pseudomonadota</taxon>
        <taxon>Alphaproteobacteria</taxon>
        <taxon>Hyphomicrobiales</taxon>
        <taxon>Stappiaceae</taxon>
        <taxon>Roseibium</taxon>
    </lineage>
</organism>
<sequence length="125" mass="13398">MRGVAFWFFVTAVLYVIAGMLFGIHMSVSQDHSLAPAHAHLNLVGWVSMGLFGTYYHVVPKAAEGLLPKIHFAVATVGLWLLVPGIVSAIQDNGETLAKAGSLLTVVSALIFLATVIRSRAPAWQ</sequence>
<name>A0ABR9CLM5_9HYPH</name>
<evidence type="ECO:0000313" key="2">
    <source>
        <dbReference type="EMBL" id="MBD8891757.1"/>
    </source>
</evidence>
<feature type="transmembrane region" description="Helical" evidence="1">
    <location>
        <begin position="97"/>
        <end position="117"/>
    </location>
</feature>
<comment type="caution">
    <text evidence="2">The sequence shown here is derived from an EMBL/GenBank/DDBJ whole genome shotgun (WGS) entry which is preliminary data.</text>
</comment>
<feature type="transmembrane region" description="Helical" evidence="1">
    <location>
        <begin position="6"/>
        <end position="28"/>
    </location>
</feature>
<dbReference type="SUPFAM" id="SSF81442">
    <property type="entry name" value="Cytochrome c oxidase subunit I-like"/>
    <property type="match status" value="1"/>
</dbReference>
<feature type="transmembrane region" description="Helical" evidence="1">
    <location>
        <begin position="40"/>
        <end position="58"/>
    </location>
</feature>
<evidence type="ECO:0000313" key="3">
    <source>
        <dbReference type="Proteomes" id="UP000632063"/>
    </source>
</evidence>
<dbReference type="Proteomes" id="UP000632063">
    <property type="component" value="Unassembled WGS sequence"/>
</dbReference>
<accession>A0ABR9CLM5</accession>
<reference evidence="3" key="1">
    <citation type="submission" date="2020-09" db="EMBL/GenBank/DDBJ databases">
        <title>The genome sequence of strain Labrenzia suaedae 4C16A.</title>
        <authorList>
            <person name="Liu Y."/>
        </authorList>
    </citation>
    <scope>NUCLEOTIDE SEQUENCE [LARGE SCALE GENOMIC DNA]</scope>
    <source>
        <strain evidence="3">4C16A</strain>
    </source>
</reference>
<protein>
    <recommendedName>
        <fullName evidence="4">Cytochrome-c oxidase</fullName>
    </recommendedName>
</protein>
<proteinExistence type="predicted"/>
<evidence type="ECO:0000256" key="1">
    <source>
        <dbReference type="SAM" id="Phobius"/>
    </source>
</evidence>
<keyword evidence="1" id="KW-0472">Membrane</keyword>
<keyword evidence="3" id="KW-1185">Reference proteome</keyword>
<keyword evidence="1" id="KW-0812">Transmembrane</keyword>
<feature type="transmembrane region" description="Helical" evidence="1">
    <location>
        <begin position="70"/>
        <end position="90"/>
    </location>
</feature>
<evidence type="ECO:0008006" key="4">
    <source>
        <dbReference type="Google" id="ProtNLM"/>
    </source>
</evidence>
<dbReference type="EMBL" id="JACYXI010000005">
    <property type="protein sequence ID" value="MBD8891757.1"/>
    <property type="molecule type" value="Genomic_DNA"/>
</dbReference>
<keyword evidence="1" id="KW-1133">Transmembrane helix</keyword>
<gene>
    <name evidence="2" type="ORF">IG616_09365</name>
</gene>
<dbReference type="RefSeq" id="WP_192147903.1">
    <property type="nucleotide sequence ID" value="NZ_JACYXI010000005.1"/>
</dbReference>
<dbReference type="InterPro" id="IPR036927">
    <property type="entry name" value="Cyt_c_oxase-like_su1_sf"/>
</dbReference>